<reference evidence="3 4" key="1">
    <citation type="submission" date="2018-10" db="EMBL/GenBank/DDBJ databases">
        <title>Genome sequencing of Arthrobacter oryzae TNB02.</title>
        <authorList>
            <person name="Cho Y.-J."/>
            <person name="Cho A."/>
            <person name="Kim O.-S."/>
        </authorList>
    </citation>
    <scope>NUCLEOTIDE SEQUENCE [LARGE SCALE GENOMIC DNA]</scope>
    <source>
        <strain evidence="3 4">TNB02</strain>
    </source>
</reference>
<protein>
    <submittedName>
        <fullName evidence="3">Universal stress protein</fullName>
    </submittedName>
</protein>
<dbReference type="InterPro" id="IPR006015">
    <property type="entry name" value="Universal_stress_UspA"/>
</dbReference>
<dbReference type="InterPro" id="IPR006016">
    <property type="entry name" value="UspA"/>
</dbReference>
<evidence type="ECO:0000313" key="4">
    <source>
        <dbReference type="Proteomes" id="UP000273807"/>
    </source>
</evidence>
<feature type="domain" description="UspA" evidence="2">
    <location>
        <begin position="205"/>
        <end position="319"/>
    </location>
</feature>
<feature type="domain" description="UspA" evidence="2">
    <location>
        <begin position="12"/>
        <end position="172"/>
    </location>
</feature>
<sequence length="319" mass="31712">MPTPAGQDGGVVAVGYDGSESAKLALRWAAGYAAERQLKLLVVHAWVWPVFTRSLGPVKGIAGSGLRHAAEAVLAEGVELACAAAAEARAEAGGVADGEARAEAGGAVGMDGAGVEGLMAAGLPAPVLREAARDAQLLVVGSRGMGAVLGSLAGSTCADLASSALCPVMVIRRPSIPDGTIVAGVDGGNGVGDGIDGVGAGTRNAAALADAVRLAVALGVPLRLVHVSSKWTGTREQRGRHALLHGQALLDHAIDEARRSAPGLQVDGFLTDGQAAKELLSAASDADVLVLGIHTPGSGPGNTVSAVLHKADCNVLITR</sequence>
<dbReference type="CDD" id="cd00293">
    <property type="entry name" value="USP-like"/>
    <property type="match status" value="1"/>
</dbReference>
<dbReference type="Gene3D" id="3.40.50.12370">
    <property type="match status" value="1"/>
</dbReference>
<comment type="similarity">
    <text evidence="1">Belongs to the universal stress protein A family.</text>
</comment>
<dbReference type="PANTHER" id="PTHR46268:SF6">
    <property type="entry name" value="UNIVERSAL STRESS PROTEIN UP12"/>
    <property type="match status" value="1"/>
</dbReference>
<dbReference type="PRINTS" id="PR01438">
    <property type="entry name" value="UNVRSLSTRESS"/>
</dbReference>
<dbReference type="Pfam" id="PF00582">
    <property type="entry name" value="Usp"/>
    <property type="match status" value="2"/>
</dbReference>
<accession>A0A3N0BP14</accession>
<dbReference type="SUPFAM" id="SSF52402">
    <property type="entry name" value="Adenine nucleotide alpha hydrolases-like"/>
    <property type="match status" value="2"/>
</dbReference>
<proteinExistence type="inferred from homology"/>
<dbReference type="AlphaFoldDB" id="A0A3N0BP14"/>
<comment type="caution">
    <text evidence="3">The sequence shown here is derived from an EMBL/GenBank/DDBJ whole genome shotgun (WGS) entry which is preliminary data.</text>
</comment>
<dbReference type="EMBL" id="RBED01000137">
    <property type="protein sequence ID" value="RNL50077.1"/>
    <property type="molecule type" value="Genomic_DNA"/>
</dbReference>
<evidence type="ECO:0000256" key="1">
    <source>
        <dbReference type="ARBA" id="ARBA00008791"/>
    </source>
</evidence>
<name>A0A3N0BP14_9MICC</name>
<dbReference type="OrthoDB" id="3174546at2"/>
<gene>
    <name evidence="3" type="ORF">D7003_17095</name>
</gene>
<evidence type="ECO:0000259" key="2">
    <source>
        <dbReference type="Pfam" id="PF00582"/>
    </source>
</evidence>
<organism evidence="3 4">
    <name type="scientific">Arthrobacter oryzae</name>
    <dbReference type="NCBI Taxonomy" id="409290"/>
    <lineage>
        <taxon>Bacteria</taxon>
        <taxon>Bacillati</taxon>
        <taxon>Actinomycetota</taxon>
        <taxon>Actinomycetes</taxon>
        <taxon>Micrococcales</taxon>
        <taxon>Micrococcaceae</taxon>
        <taxon>Arthrobacter</taxon>
    </lineage>
</organism>
<evidence type="ECO:0000313" key="3">
    <source>
        <dbReference type="EMBL" id="RNL50077.1"/>
    </source>
</evidence>
<dbReference type="Proteomes" id="UP000273807">
    <property type="component" value="Unassembled WGS sequence"/>
</dbReference>
<dbReference type="PANTHER" id="PTHR46268">
    <property type="entry name" value="STRESS RESPONSE PROTEIN NHAX"/>
    <property type="match status" value="1"/>
</dbReference>
<keyword evidence="4" id="KW-1185">Reference proteome</keyword>